<evidence type="ECO:0000256" key="6">
    <source>
        <dbReference type="PIRSR" id="PIRSR000106-2"/>
    </source>
</evidence>
<keyword evidence="4" id="KW-0560">Oxidoreductase</keyword>
<sequence>MSLLKRRAAYGALRASLAEGFAARLLGSGVNDARAFSAPAATYKPSDTVDVEIVRKKGIDLIHDPLFNKGTGFPVPERERLELRGLLPKKSLSMQAQADRFMEDYQLGKTYIDPKHVSDGGVTPDHVRRWKVLQELQDRNETLFYRLLLDNFVDMAPIVYTPTVGWACLNFHKLYRRPRGMYFDATDKGEMASMVWNWPANDVDAIVVTDGGRILGLGDLGLNGLGIPIGKLDLYVAAAGFNPGRILPVVLDVGTSNRVLKDDPLYLGLNQDRMSGPEYFEVMDELVKALMGRYPDAVLQFEDFNMEHATPLLDRYRHHHLCFNDDIQGTAATAVAGVYGALRVQGKSNKELAQQRIVLVGAGSAGMGVARMLALGMVKQGLTYEEATANFWILDADGLITVKREKQLSSTVEPFARKTQADVEGETLAATVKRVKPTVLIGLAGAGKLFTEEVLTTMGEHNERPIIMPMSNPTHRMECNAMEAQKATGGRTIFASGSPCNDVEYEGRTISSSQANNLYIFPGLALGAHLGATRVITDEMLMAAAEALGDCIPEEDLDKDIVYPRLKDIRYVSMIVAKRVMKMAYDMGHLHSFAAKKALEISDEELEAYVQEHMWEPVYKPLVNLPVGVQE</sequence>
<feature type="binding site" evidence="7">
    <location>
        <position position="326"/>
    </location>
    <ligand>
        <name>a divalent metal cation</name>
        <dbReference type="ChEBI" id="CHEBI:60240"/>
    </ligand>
</feature>
<evidence type="ECO:0000256" key="3">
    <source>
        <dbReference type="ARBA" id="ARBA00022723"/>
    </source>
</evidence>
<feature type="binding site" evidence="6">
    <location>
        <position position="213"/>
    </location>
    <ligand>
        <name>(S)-malate</name>
        <dbReference type="ChEBI" id="CHEBI:15589"/>
    </ligand>
</feature>
<dbReference type="Gene3D" id="3.40.50.720">
    <property type="entry name" value="NAD(P)-binding Rossmann-like Domain"/>
    <property type="match status" value="1"/>
</dbReference>
<keyword evidence="11" id="KW-1185">Reference proteome</keyword>
<dbReference type="NCBIfam" id="NF010052">
    <property type="entry name" value="PRK13529.1"/>
    <property type="match status" value="1"/>
</dbReference>
<dbReference type="InterPro" id="IPR001891">
    <property type="entry name" value="Malic_OxRdtase"/>
</dbReference>
<dbReference type="InterPro" id="IPR037062">
    <property type="entry name" value="Malic_N_dom_sf"/>
</dbReference>
<reference evidence="10 11" key="1">
    <citation type="submission" date="2023-10" db="EMBL/GenBank/DDBJ databases">
        <authorList>
            <person name="Maclean D."/>
            <person name="Macfadyen A."/>
        </authorList>
    </citation>
    <scope>NUCLEOTIDE SEQUENCE [LARGE SCALE GENOMIC DNA]</scope>
</reference>
<dbReference type="GO" id="GO:0006108">
    <property type="term" value="P:malate metabolic process"/>
    <property type="evidence" value="ECO:0007669"/>
    <property type="project" value="TreeGrafter"/>
</dbReference>
<dbReference type="AlphaFoldDB" id="A0AAV1I8R9"/>
<evidence type="ECO:0000259" key="9">
    <source>
        <dbReference type="SMART" id="SM01274"/>
    </source>
</evidence>
<evidence type="ECO:0000256" key="4">
    <source>
        <dbReference type="ARBA" id="ARBA00023002"/>
    </source>
</evidence>
<comment type="caution">
    <text evidence="10">The sequence shown here is derived from an EMBL/GenBank/DDBJ whole genome shotgun (WGS) entry which is preliminary data.</text>
</comment>
<evidence type="ECO:0000256" key="2">
    <source>
        <dbReference type="ARBA" id="ARBA00008785"/>
    </source>
</evidence>
<organism evidence="10 11">
    <name type="scientific">Coccomyxa viridis</name>
    <dbReference type="NCBI Taxonomy" id="1274662"/>
    <lineage>
        <taxon>Eukaryota</taxon>
        <taxon>Viridiplantae</taxon>
        <taxon>Chlorophyta</taxon>
        <taxon>core chlorophytes</taxon>
        <taxon>Trebouxiophyceae</taxon>
        <taxon>Trebouxiophyceae incertae sedis</taxon>
        <taxon>Coccomyxaceae</taxon>
        <taxon>Coccomyxa</taxon>
    </lineage>
</organism>
<comment type="similarity">
    <text evidence="2">Belongs to the malic enzymes family.</text>
</comment>
<dbReference type="GO" id="GO:0004471">
    <property type="term" value="F:malate dehydrogenase (decarboxylating) (NAD+) activity"/>
    <property type="evidence" value="ECO:0007669"/>
    <property type="project" value="TreeGrafter"/>
</dbReference>
<evidence type="ECO:0000259" key="8">
    <source>
        <dbReference type="SMART" id="SM00919"/>
    </source>
</evidence>
<dbReference type="PRINTS" id="PR00072">
    <property type="entry name" value="MALOXRDTASE"/>
</dbReference>
<dbReference type="InterPro" id="IPR012301">
    <property type="entry name" value="Malic_N_dom"/>
</dbReference>
<dbReference type="Pfam" id="PF00390">
    <property type="entry name" value="malic"/>
    <property type="match status" value="1"/>
</dbReference>
<dbReference type="PANTHER" id="PTHR23406:SF32">
    <property type="entry name" value="NADP-DEPENDENT MALIC ENZYME"/>
    <property type="match status" value="1"/>
</dbReference>
<feature type="binding site" evidence="7">
    <location>
        <position position="303"/>
    </location>
    <ligand>
        <name>a divalent metal cation</name>
        <dbReference type="ChEBI" id="CHEBI:60240"/>
    </ligand>
</feature>
<dbReference type="PANTHER" id="PTHR23406">
    <property type="entry name" value="MALIC ENZYME-RELATED"/>
    <property type="match status" value="1"/>
</dbReference>
<keyword evidence="3 7" id="KW-0479">Metal-binding</keyword>
<comment type="cofactor">
    <cofactor evidence="1">
        <name>Mn(2+)</name>
        <dbReference type="ChEBI" id="CHEBI:29035"/>
    </cofactor>
</comment>
<dbReference type="CDD" id="cd05312">
    <property type="entry name" value="NAD_bind_1_malic_enz"/>
    <property type="match status" value="1"/>
</dbReference>
<gene>
    <name evidence="10" type="ORF">CVIRNUC_005802</name>
</gene>
<feature type="domain" description="Malic enzyme N-terminal" evidence="9">
    <location>
        <begin position="137"/>
        <end position="317"/>
    </location>
</feature>
<evidence type="ECO:0000313" key="11">
    <source>
        <dbReference type="Proteomes" id="UP001314263"/>
    </source>
</evidence>
<dbReference type="SMART" id="SM00919">
    <property type="entry name" value="Malic_M"/>
    <property type="match status" value="1"/>
</dbReference>
<feature type="binding site" evidence="6">
    <location>
        <position position="516"/>
    </location>
    <ligand>
        <name>(S)-malate</name>
        <dbReference type="ChEBI" id="CHEBI:15589"/>
    </ligand>
</feature>
<feature type="domain" description="Malic enzyme NAD-binding" evidence="8">
    <location>
        <begin position="327"/>
        <end position="585"/>
    </location>
</feature>
<evidence type="ECO:0000256" key="1">
    <source>
        <dbReference type="ARBA" id="ARBA00001936"/>
    </source>
</evidence>
<comment type="cofactor">
    <cofactor evidence="7">
        <name>Mg(2+)</name>
        <dbReference type="ChEBI" id="CHEBI:18420"/>
    </cofactor>
    <cofactor evidence="7">
        <name>Mn(2+)</name>
        <dbReference type="ChEBI" id="CHEBI:29035"/>
    </cofactor>
    <text evidence="7">Divalent metal cations. Prefers magnesium or manganese.</text>
</comment>
<dbReference type="SUPFAM" id="SSF53223">
    <property type="entry name" value="Aminoacid dehydrogenase-like, N-terminal domain"/>
    <property type="match status" value="1"/>
</dbReference>
<evidence type="ECO:0008006" key="12">
    <source>
        <dbReference type="Google" id="ProtNLM"/>
    </source>
</evidence>
<dbReference type="SMART" id="SM01274">
    <property type="entry name" value="malic"/>
    <property type="match status" value="1"/>
</dbReference>
<protein>
    <recommendedName>
        <fullName evidence="12">Malic enzyme</fullName>
    </recommendedName>
</protein>
<dbReference type="Proteomes" id="UP001314263">
    <property type="component" value="Unassembled WGS sequence"/>
</dbReference>
<name>A0AAV1I8R9_9CHLO</name>
<dbReference type="PIRSF" id="PIRSF000106">
    <property type="entry name" value="ME"/>
    <property type="match status" value="1"/>
</dbReference>
<dbReference type="GO" id="GO:0046872">
    <property type="term" value="F:metal ion binding"/>
    <property type="evidence" value="ECO:0007669"/>
    <property type="project" value="UniProtKB-KW"/>
</dbReference>
<evidence type="ECO:0000313" key="10">
    <source>
        <dbReference type="EMBL" id="CAK0782597.1"/>
    </source>
</evidence>
<dbReference type="Pfam" id="PF03949">
    <property type="entry name" value="Malic_M"/>
    <property type="match status" value="1"/>
</dbReference>
<evidence type="ECO:0000256" key="5">
    <source>
        <dbReference type="PIRSR" id="PIRSR000106-1"/>
    </source>
</evidence>
<dbReference type="SUPFAM" id="SSF51735">
    <property type="entry name" value="NAD(P)-binding Rossmann-fold domains"/>
    <property type="match status" value="1"/>
</dbReference>
<dbReference type="GO" id="GO:0051287">
    <property type="term" value="F:NAD binding"/>
    <property type="evidence" value="ECO:0007669"/>
    <property type="project" value="InterPro"/>
</dbReference>
<accession>A0AAV1I8R9</accession>
<dbReference type="EMBL" id="CAUYUE010000007">
    <property type="protein sequence ID" value="CAK0782597.1"/>
    <property type="molecule type" value="Genomic_DNA"/>
</dbReference>
<dbReference type="FunFam" id="3.40.50.720:FF:000182">
    <property type="entry name" value="NAD-dependent malic enzyme"/>
    <property type="match status" value="1"/>
</dbReference>
<dbReference type="GO" id="GO:0005739">
    <property type="term" value="C:mitochondrion"/>
    <property type="evidence" value="ECO:0007669"/>
    <property type="project" value="TreeGrafter"/>
</dbReference>
<evidence type="ECO:0000256" key="7">
    <source>
        <dbReference type="PIRSR" id="PIRSR000106-3"/>
    </source>
</evidence>
<dbReference type="Gene3D" id="3.40.50.10380">
    <property type="entry name" value="Malic enzyme, N-terminal domain"/>
    <property type="match status" value="1"/>
</dbReference>
<feature type="binding site" evidence="7">
    <location>
        <position position="302"/>
    </location>
    <ligand>
        <name>a divalent metal cation</name>
        <dbReference type="ChEBI" id="CHEBI:60240"/>
    </ligand>
</feature>
<dbReference type="InterPro" id="IPR012302">
    <property type="entry name" value="Malic_NAD-bd"/>
</dbReference>
<dbReference type="InterPro" id="IPR046346">
    <property type="entry name" value="Aminoacid_DH-like_N_sf"/>
</dbReference>
<feature type="active site" description="Proton acceptor" evidence="5">
    <location>
        <position position="231"/>
    </location>
</feature>
<feature type="active site" description="Proton donor" evidence="5">
    <location>
        <position position="160"/>
    </location>
</feature>
<feature type="binding site" evidence="6">
    <location>
        <position position="472"/>
    </location>
    <ligand>
        <name>(S)-malate</name>
        <dbReference type="ChEBI" id="CHEBI:15589"/>
    </ligand>
</feature>
<proteinExistence type="inferred from homology"/>
<dbReference type="InterPro" id="IPR036291">
    <property type="entry name" value="NAD(P)-bd_dom_sf"/>
</dbReference>